<evidence type="ECO:0000259" key="9">
    <source>
        <dbReference type="PROSITE" id="PS50871"/>
    </source>
</evidence>
<reference evidence="11" key="2">
    <citation type="submission" date="2011-06" db="UniProtKB">
        <authorList>
            <consortium name="Ensembl"/>
        </authorList>
    </citation>
    <scope>IDENTIFICATION</scope>
</reference>
<evidence type="ECO:0000313" key="12">
    <source>
        <dbReference type="Proteomes" id="UP000008143"/>
    </source>
</evidence>
<dbReference type="SUPFAM" id="SSF49842">
    <property type="entry name" value="TNF-like"/>
    <property type="match status" value="1"/>
</dbReference>
<dbReference type="AGR" id="Xenbase:XB-GENE-978931"/>
<dbReference type="PROSITE" id="PS50871">
    <property type="entry name" value="C1Q"/>
    <property type="match status" value="1"/>
</dbReference>
<evidence type="ECO:0000256" key="8">
    <source>
        <dbReference type="SAM" id="SignalP"/>
    </source>
</evidence>
<keyword evidence="3 8" id="KW-0732">Signal</keyword>
<dbReference type="Xenbase" id="XB-GENE-978931">
    <property type="gene designation" value="emilin2"/>
</dbReference>
<dbReference type="OrthoDB" id="9944757at2759"/>
<keyword evidence="5" id="KW-1015">Disulfide bond</keyword>
<evidence type="ECO:0000256" key="2">
    <source>
        <dbReference type="ARBA" id="ARBA00022525"/>
    </source>
</evidence>
<evidence type="ECO:0000313" key="11">
    <source>
        <dbReference type="Ensembl" id="ENSXETP00000003398"/>
    </source>
</evidence>
<dbReference type="eggNOG" id="ENOG502QV5P">
    <property type="taxonomic scope" value="Eukaryota"/>
</dbReference>
<dbReference type="RefSeq" id="XP_012820783.1">
    <property type="nucleotide sequence ID" value="XM_012965329.3"/>
</dbReference>
<dbReference type="InterPro" id="IPR008983">
    <property type="entry name" value="Tumour_necrosis_fac-like_dom"/>
</dbReference>
<evidence type="ECO:0000313" key="13">
    <source>
        <dbReference type="RefSeq" id="XP_012820783.1"/>
    </source>
</evidence>
<dbReference type="Gene3D" id="2.60.120.40">
    <property type="match status" value="1"/>
</dbReference>
<keyword evidence="2" id="KW-0964">Secreted</keyword>
<feature type="domain" description="C1q" evidence="9">
    <location>
        <begin position="1015"/>
        <end position="1164"/>
    </location>
</feature>
<dbReference type="Ensembl" id="ENSXETT00000003398">
    <property type="protein sequence ID" value="ENSXETP00000003398"/>
    <property type="gene ID" value="ENSXETG00000001613"/>
</dbReference>
<dbReference type="AlphaFoldDB" id="F6W1F9"/>
<feature type="coiled-coil region" evidence="6">
    <location>
        <begin position="599"/>
        <end position="626"/>
    </location>
</feature>
<dbReference type="GO" id="GO:0005576">
    <property type="term" value="C:extracellular region"/>
    <property type="evidence" value="ECO:0007669"/>
    <property type="project" value="UniProtKB-SubCell"/>
</dbReference>
<evidence type="ECO:0000259" key="10">
    <source>
        <dbReference type="PROSITE" id="PS51041"/>
    </source>
</evidence>
<dbReference type="Proteomes" id="UP000008143">
    <property type="component" value="Chromosome 6"/>
</dbReference>
<feature type="region of interest" description="Disordered" evidence="7">
    <location>
        <begin position="940"/>
        <end position="989"/>
    </location>
</feature>
<feature type="compositionally biased region" description="Low complexity" evidence="7">
    <location>
        <begin position="814"/>
        <end position="832"/>
    </location>
</feature>
<feature type="chain" id="PRO_5044731214" evidence="8">
    <location>
        <begin position="37"/>
        <end position="1166"/>
    </location>
</feature>
<dbReference type="InterPro" id="IPR001073">
    <property type="entry name" value="C1q_dom"/>
</dbReference>
<feature type="coiled-coil region" evidence="6">
    <location>
        <begin position="174"/>
        <end position="201"/>
    </location>
</feature>
<evidence type="ECO:0000256" key="3">
    <source>
        <dbReference type="ARBA" id="ARBA00022729"/>
    </source>
</evidence>
<evidence type="ECO:0000256" key="5">
    <source>
        <dbReference type="ARBA" id="ARBA00023157"/>
    </source>
</evidence>
<dbReference type="PROSITE" id="PS51041">
    <property type="entry name" value="EMI"/>
    <property type="match status" value="1"/>
</dbReference>
<dbReference type="GeneTree" id="ENSGT01030000234633"/>
<reference evidence="11" key="1">
    <citation type="journal article" date="2010" name="Science">
        <title>The genome of the Western clawed frog Xenopus tropicalis.</title>
        <authorList>
            <person name="Hellsten U."/>
            <person name="Harland R.M."/>
            <person name="Gilchrist M.J."/>
            <person name="Hendrix D."/>
            <person name="Jurka J."/>
            <person name="Kapitonov V."/>
            <person name="Ovcharenko I."/>
            <person name="Putnam N.H."/>
            <person name="Shu S."/>
            <person name="Taher L."/>
            <person name="Blitz I.L."/>
            <person name="Blumberg B."/>
            <person name="Dichmann D.S."/>
            <person name="Dubchak I."/>
            <person name="Amaya E."/>
            <person name="Detter J.C."/>
            <person name="Fletcher R."/>
            <person name="Gerhard D.S."/>
            <person name="Goodstein D."/>
            <person name="Graves T."/>
            <person name="Grigoriev I.V."/>
            <person name="Grimwood J."/>
            <person name="Kawashima T."/>
            <person name="Lindquist E."/>
            <person name="Lucas S.M."/>
            <person name="Mead P.E."/>
            <person name="Mitros T."/>
            <person name="Ogino H."/>
            <person name="Ohta Y."/>
            <person name="Poliakov A.V."/>
            <person name="Pollet N."/>
            <person name="Robert J."/>
            <person name="Salamov A."/>
            <person name="Sater A.K."/>
            <person name="Schmutz J."/>
            <person name="Terry A."/>
            <person name="Vize P.D."/>
            <person name="Warren W.C."/>
            <person name="Wells D."/>
            <person name="Wills A."/>
            <person name="Wilson R.K."/>
            <person name="Zimmerman L.B."/>
            <person name="Zorn A.M."/>
            <person name="Grainger R."/>
            <person name="Grammer T."/>
            <person name="Khokha M.K."/>
            <person name="Richardson P.M."/>
            <person name="Rokhsar D.S."/>
        </authorList>
    </citation>
    <scope>NUCLEOTIDE SEQUENCE [LARGE SCALE GENOMIC DNA]</scope>
    <source>
        <strain evidence="11">Nigerian</strain>
    </source>
</reference>
<feature type="domain" description="EMI" evidence="10">
    <location>
        <begin position="49"/>
        <end position="125"/>
    </location>
</feature>
<evidence type="ECO:0000256" key="1">
    <source>
        <dbReference type="ARBA" id="ARBA00004613"/>
    </source>
</evidence>
<feature type="coiled-coil region" evidence="6">
    <location>
        <begin position="271"/>
        <end position="305"/>
    </location>
</feature>
<gene>
    <name evidence="11 13 14" type="primary">emilin2</name>
</gene>
<dbReference type="InterPro" id="IPR011489">
    <property type="entry name" value="EMI_domain"/>
</dbReference>
<protein>
    <submittedName>
        <fullName evidence="13">EMILIN-2</fullName>
    </submittedName>
    <submittedName>
        <fullName evidence="11">Elastin microfibril interfacer 2</fullName>
    </submittedName>
</protein>
<evidence type="ECO:0000256" key="6">
    <source>
        <dbReference type="SAM" id="Coils"/>
    </source>
</evidence>
<keyword evidence="4 6" id="KW-0175">Coiled coil</keyword>
<comment type="subcellular location">
    <subcellularLocation>
        <location evidence="1">Secreted</location>
    </subcellularLocation>
</comment>
<sequence>MIPFRAMQSGGAAPAPRSSAPLLLALLCAVLVLSGATPPLTYQRSGQKGKNWCAYIINKNVSCTVMDGTESFIQPQYRCAWNQIHCQPTMAYRVGFRPRYTTSYKVVTELEWRCCPGFKGVDCKDGPSEEAKSIPLQTSRPAAGSKDTGNKGIGGKDIGTGINRQKPQEAKGQLQELQNLNEAQEKKIHFLEDEMLRLTQTVIDMQTSLAGVNENLKITIQEDVSKNLVSWLNNLPRPESFSGGKTETITFQGFSGSTEKEDGVRDIISELNSMKEALQSKSLLIDKLNEKLNGYEESLRQFQEASHGPAPTIHTVSAPENSIEEKLEALRDEMLDGMDRKMADLKNSCDYKLTSVQQQCEDHETSCLGVIELLREKETQLRKEINAVKSQGGIQGNGQSCCTNNGDLDSKIKHLDQKVERISEAHKVLNSRIDNEIQRINSLSPDSIYEERLTELDFKINITEKNAEEHCFYIEETLRGLITTNSNEMKDLDTRLQKMEDVVWDIVNASSPDVVHSSVGSTAHHGPGSVSGHLVTEIRDLKDAVHQLEGQMFSILHTNVDYSNHNDGHKENDNFILLKSLNDTINEKFDLIQLNKVGIETVRGDLHKLNHKLNSYEEDVNLLKDGVSLFNNQILDIKATVKNTESGLHKKVGEVERLCKDTSYSAANNECCSGLQSKFELLSSEITADKGTCTKHTQGIQKEMSNVDARLSKLENVCGKLDTISGSMQRIKDGLNKHVTSLWNCIHTINGTVKSHSNDIYGLKNSVQVFHSQVSKITSDLDNLIKSQPAVGNEPEQTFQTRITPPLPPREPQKPAYPQVPQQPVIPQDSQIPQQPVIPQIPQYPTQHKVTEPATQPKLPQMPSGSKPNQQPSQPRQPFLPDSSVIVIPVHPGSDGVIVETGQAGPPGRMSKTESRQPQGSNEQEAILMSTGSAARILKSGSQRPHGADGQQDMSVSKGFAGAPGYPEKHLNARDQAKRPGASASQDPFNIPAFSEAQENLKVSAFSESQGATTTTTALISFSVGLNGDRESFEDGVIQFNNVLVNDGEHYNPETGIFTAPIEGRYMITAVLTPEQDYHVEAVLSVSNKSVAQMDTSGYRRERLEYNKPGRPICGGVGTFHLILHLKSGDEVSIEQIGGKLASSSTEEMYSTFSGVFLYPYSSSYR</sequence>
<feature type="region of interest" description="Disordered" evidence="7">
    <location>
        <begin position="125"/>
        <end position="160"/>
    </location>
</feature>
<dbReference type="Pfam" id="PF00386">
    <property type="entry name" value="C1q"/>
    <property type="match status" value="1"/>
</dbReference>
<accession>F6W1F9</accession>
<organism evidence="11">
    <name type="scientific">Xenopus tropicalis</name>
    <name type="common">Western clawed frog</name>
    <name type="synonym">Silurana tropicalis</name>
    <dbReference type="NCBI Taxonomy" id="8364"/>
    <lineage>
        <taxon>Eukaryota</taxon>
        <taxon>Metazoa</taxon>
        <taxon>Chordata</taxon>
        <taxon>Craniata</taxon>
        <taxon>Vertebrata</taxon>
        <taxon>Euteleostomi</taxon>
        <taxon>Amphibia</taxon>
        <taxon>Batrachia</taxon>
        <taxon>Anura</taxon>
        <taxon>Pipoidea</taxon>
        <taxon>Pipidae</taxon>
        <taxon>Xenopodinae</taxon>
        <taxon>Xenopus</taxon>
        <taxon>Silurana</taxon>
    </lineage>
</organism>
<evidence type="ECO:0000256" key="7">
    <source>
        <dbReference type="SAM" id="MobiDB-lite"/>
    </source>
</evidence>
<feature type="region of interest" description="Disordered" evidence="7">
    <location>
        <begin position="846"/>
        <end position="923"/>
    </location>
</feature>
<dbReference type="OMA" id="SAQPNCC"/>
<dbReference type="KEGG" id="xtr:100491397"/>
<dbReference type="Pfam" id="PF07546">
    <property type="entry name" value="EMI"/>
    <property type="match status" value="1"/>
</dbReference>
<proteinExistence type="predicted"/>
<dbReference type="InterPro" id="IPR050392">
    <property type="entry name" value="Collagen/C1q_domain"/>
</dbReference>
<dbReference type="PANTHER" id="PTHR15427:SF5">
    <property type="entry name" value="EMILIN-2"/>
    <property type="match status" value="1"/>
</dbReference>
<dbReference type="Bgee" id="ENSXETG00000001613">
    <property type="expression patterns" value="Expressed in 4-cell stage embryo and 13 other cell types or tissues"/>
</dbReference>
<keyword evidence="12" id="KW-1185">Reference proteome</keyword>
<feature type="signal peptide" evidence="8">
    <location>
        <begin position="1"/>
        <end position="36"/>
    </location>
</feature>
<dbReference type="GeneID" id="100491397"/>
<feature type="compositionally biased region" description="Polar residues" evidence="7">
    <location>
        <begin position="863"/>
        <end position="876"/>
    </location>
</feature>
<dbReference type="HOGENOM" id="CLU_011705_0_0_1"/>
<feature type="region of interest" description="Disordered" evidence="7">
    <location>
        <begin position="789"/>
        <end position="832"/>
    </location>
</feature>
<dbReference type="PANTHER" id="PTHR15427">
    <property type="entry name" value="EMILIN ELASTIN MICROFIBRIL INTERFACE-LOCATED PROTEIN ELASTIN MICROFIBRIL INTERFACER"/>
    <property type="match status" value="1"/>
</dbReference>
<dbReference type="CTD" id="84034"/>
<dbReference type="SMART" id="SM00110">
    <property type="entry name" value="C1Q"/>
    <property type="match status" value="1"/>
</dbReference>
<evidence type="ECO:0000313" key="14">
    <source>
        <dbReference type="Xenbase" id="XB-GENE-978931"/>
    </source>
</evidence>
<evidence type="ECO:0000256" key="4">
    <source>
        <dbReference type="ARBA" id="ARBA00023054"/>
    </source>
</evidence>
<reference evidence="13" key="3">
    <citation type="submission" date="2025-04" db="UniProtKB">
        <authorList>
            <consortium name="RefSeq"/>
        </authorList>
    </citation>
    <scope>IDENTIFICATION</scope>
    <source>
        <strain evidence="13">Nigerian</strain>
        <tissue evidence="13">Liver and blood</tissue>
    </source>
</reference>
<name>F6W1F9_XENTR</name>
<feature type="compositionally biased region" description="Basic and acidic residues" evidence="7">
    <location>
        <begin position="967"/>
        <end position="978"/>
    </location>
</feature>